<reference evidence="6" key="2">
    <citation type="submission" date="2025-08" db="UniProtKB">
        <authorList>
            <consortium name="RefSeq"/>
        </authorList>
    </citation>
    <scope>IDENTIFICATION</scope>
    <source>
        <tissue evidence="6">Leaf</tissue>
    </source>
</reference>
<dbReference type="PANTHER" id="PTHR11566">
    <property type="entry name" value="DYNAMIN"/>
    <property type="match status" value="1"/>
</dbReference>
<name>A0ABM0WQ51_CAMSA</name>
<dbReference type="SMART" id="SM00053">
    <property type="entry name" value="DYNc"/>
    <property type="match status" value="1"/>
</dbReference>
<evidence type="ECO:0000313" key="5">
    <source>
        <dbReference type="Proteomes" id="UP000694864"/>
    </source>
</evidence>
<keyword evidence="1" id="KW-0547">Nucleotide-binding</keyword>
<dbReference type="Proteomes" id="UP000694864">
    <property type="component" value="Chromosome 16"/>
</dbReference>
<gene>
    <name evidence="6" type="primary">LOC104754094</name>
</gene>
<evidence type="ECO:0000313" key="6">
    <source>
        <dbReference type="RefSeq" id="XP_010474553.1"/>
    </source>
</evidence>
<dbReference type="SUPFAM" id="SSF52540">
    <property type="entry name" value="P-loop containing nucleoside triphosphate hydrolases"/>
    <property type="match status" value="1"/>
</dbReference>
<evidence type="ECO:0000256" key="2">
    <source>
        <dbReference type="ARBA" id="ARBA00023134"/>
    </source>
</evidence>
<evidence type="ECO:0000256" key="1">
    <source>
        <dbReference type="ARBA" id="ARBA00022741"/>
    </source>
</evidence>
<sequence>MQGSKIPNVDEPDVEAGMASPSLTNEHEPMASPSLADEPAEHNSTDEVPIVPPNNDHLHNIVEGLSNLNLGREGIQRPTIVLVGGHDYGMSSVLESLARLSFRGKGQSTRVPLVVKLQKSSNPVPEIYLEYKGKVVTTDEEHIANAIGTATDEIAGSGEGVSDIPLTLHVKKTDVPDLTLVDLPGLRIPVDGIPKTISTKIYNMIKKFIKQDDSIILNILPATVDFTTCESILMAKKFDKKGERTLTVVTKADIVPEGLLEKLSADNMSIGFGYVCIRNRVGDESFDEARKEEELLFSNNPLLSLIDKNIVGIPVLVKKLKQIQEVVISRLAAKPPLRRSTRSKFLNPYLR</sequence>
<dbReference type="GeneID" id="104754094"/>
<dbReference type="Gene3D" id="3.40.50.300">
    <property type="entry name" value="P-loop containing nucleotide triphosphate hydrolases"/>
    <property type="match status" value="1"/>
</dbReference>
<dbReference type="Pfam" id="PF01031">
    <property type="entry name" value="Dynamin_M"/>
    <property type="match status" value="1"/>
</dbReference>
<accession>A0ABM0WQ51</accession>
<keyword evidence="2" id="KW-0342">GTP-binding</keyword>
<feature type="domain" description="Dynamin-type G" evidence="4">
    <location>
        <begin position="74"/>
        <end position="333"/>
    </location>
</feature>
<organism evidence="5 6">
    <name type="scientific">Camelina sativa</name>
    <name type="common">False flax</name>
    <name type="synonym">Myagrum sativum</name>
    <dbReference type="NCBI Taxonomy" id="90675"/>
    <lineage>
        <taxon>Eukaryota</taxon>
        <taxon>Viridiplantae</taxon>
        <taxon>Streptophyta</taxon>
        <taxon>Embryophyta</taxon>
        <taxon>Tracheophyta</taxon>
        <taxon>Spermatophyta</taxon>
        <taxon>Magnoliopsida</taxon>
        <taxon>eudicotyledons</taxon>
        <taxon>Gunneridae</taxon>
        <taxon>Pentapetalae</taxon>
        <taxon>rosids</taxon>
        <taxon>malvids</taxon>
        <taxon>Brassicales</taxon>
        <taxon>Brassicaceae</taxon>
        <taxon>Camelineae</taxon>
        <taxon>Camelina</taxon>
    </lineage>
</organism>
<dbReference type="InterPro" id="IPR030381">
    <property type="entry name" value="G_DYNAMIN_dom"/>
</dbReference>
<feature type="region of interest" description="Disordered" evidence="3">
    <location>
        <begin position="1"/>
        <end position="46"/>
    </location>
</feature>
<evidence type="ECO:0000259" key="4">
    <source>
        <dbReference type="PROSITE" id="PS51718"/>
    </source>
</evidence>
<dbReference type="PROSITE" id="PS51718">
    <property type="entry name" value="G_DYNAMIN_2"/>
    <property type="match status" value="1"/>
</dbReference>
<reference evidence="5" key="1">
    <citation type="journal article" date="2014" name="Nat. Commun.">
        <title>The emerging biofuel crop Camelina sativa retains a highly undifferentiated hexaploid genome structure.</title>
        <authorList>
            <person name="Kagale S."/>
            <person name="Koh C."/>
            <person name="Nixon J."/>
            <person name="Bollina V."/>
            <person name="Clarke W.E."/>
            <person name="Tuteja R."/>
            <person name="Spillane C."/>
            <person name="Robinson S.J."/>
            <person name="Links M.G."/>
            <person name="Clarke C."/>
            <person name="Higgins E.E."/>
            <person name="Huebert T."/>
            <person name="Sharpe A.G."/>
            <person name="Parkin I.A."/>
        </authorList>
    </citation>
    <scope>NUCLEOTIDE SEQUENCE [LARGE SCALE GENOMIC DNA]</scope>
    <source>
        <strain evidence="5">cv. DH55</strain>
    </source>
</reference>
<dbReference type="InterPro" id="IPR001401">
    <property type="entry name" value="Dynamin_GTPase"/>
</dbReference>
<dbReference type="CDD" id="cd08771">
    <property type="entry name" value="DLP_1"/>
    <property type="match status" value="1"/>
</dbReference>
<dbReference type="Pfam" id="PF00350">
    <property type="entry name" value="Dynamin_N"/>
    <property type="match status" value="1"/>
</dbReference>
<evidence type="ECO:0000256" key="3">
    <source>
        <dbReference type="SAM" id="MobiDB-lite"/>
    </source>
</evidence>
<dbReference type="PANTHER" id="PTHR11566:SF173">
    <property type="entry name" value="DYNAMIN-RELATED PROTEIN 4C"/>
    <property type="match status" value="1"/>
</dbReference>
<dbReference type="InterPro" id="IPR000375">
    <property type="entry name" value="Dynamin_stalk"/>
</dbReference>
<dbReference type="RefSeq" id="XP_010474553.1">
    <property type="nucleotide sequence ID" value="XM_010476251.1"/>
</dbReference>
<keyword evidence="5" id="KW-1185">Reference proteome</keyword>
<proteinExistence type="predicted"/>
<dbReference type="InterPro" id="IPR045063">
    <property type="entry name" value="Dynamin_N"/>
</dbReference>
<dbReference type="InterPro" id="IPR022812">
    <property type="entry name" value="Dynamin"/>
</dbReference>
<protein>
    <submittedName>
        <fullName evidence="6">Dynamin-related protein 4A</fullName>
    </submittedName>
</protein>
<dbReference type="PRINTS" id="PR00195">
    <property type="entry name" value="DYNAMIN"/>
</dbReference>
<dbReference type="InterPro" id="IPR027417">
    <property type="entry name" value="P-loop_NTPase"/>
</dbReference>